<reference evidence="13 14" key="1">
    <citation type="submission" date="2020-11" db="EMBL/GenBank/DDBJ databases">
        <title>Kefir isolates.</title>
        <authorList>
            <person name="Marcisauskas S."/>
            <person name="Kim Y."/>
            <person name="Blasche S."/>
        </authorList>
    </citation>
    <scope>NUCLEOTIDE SEQUENCE [LARGE SCALE GENOMIC DNA]</scope>
    <source>
        <strain evidence="13 14">KR</strain>
    </source>
</reference>
<evidence type="ECO:0000259" key="11">
    <source>
        <dbReference type="Pfam" id="PF16573"/>
    </source>
</evidence>
<evidence type="ECO:0000313" key="13">
    <source>
        <dbReference type="EMBL" id="KAG0658507.1"/>
    </source>
</evidence>
<comment type="subcellular location">
    <subcellularLocation>
        <location evidence="1 8">Nucleus</location>
    </subcellularLocation>
</comment>
<dbReference type="Pfam" id="PF06807">
    <property type="entry name" value="Clp1"/>
    <property type="match status" value="1"/>
</dbReference>
<dbReference type="InterPro" id="IPR027417">
    <property type="entry name" value="P-loop_NTPase"/>
</dbReference>
<protein>
    <recommendedName>
        <fullName evidence="3">Polynucleotide 5'-hydroxyl-kinase GRC3</fullName>
    </recommendedName>
    <alternativeName>
        <fullName evidence="2">Polynucleotide 5'-hydroxyl-kinase grc3</fullName>
    </alternativeName>
</protein>
<gene>
    <name evidence="8 13" type="primary">CLP1</name>
    <name evidence="13" type="ORF">C6P46_005750</name>
</gene>
<evidence type="ECO:0000256" key="2">
    <source>
        <dbReference type="ARBA" id="ARBA00018706"/>
    </source>
</evidence>
<evidence type="ECO:0000256" key="1">
    <source>
        <dbReference type="ARBA" id="ARBA00004123"/>
    </source>
</evidence>
<keyword evidence="5 8" id="KW-0547">Nucleotide-binding</keyword>
<dbReference type="Gene3D" id="2.60.120.1030">
    <property type="entry name" value="Clp1, DNA binding domain"/>
    <property type="match status" value="1"/>
</dbReference>
<dbReference type="OrthoDB" id="258143at2759"/>
<name>A0A9P6VXC9_RHOMI</name>
<dbReference type="Proteomes" id="UP000777482">
    <property type="component" value="Unassembled WGS sequence"/>
</dbReference>
<dbReference type="InterPro" id="IPR038238">
    <property type="entry name" value="Clp1_C_sf"/>
</dbReference>
<dbReference type="InterPro" id="IPR032324">
    <property type="entry name" value="Clp1_N"/>
</dbReference>
<keyword evidence="6 8" id="KW-0067">ATP-binding</keyword>
<dbReference type="Gene3D" id="3.40.50.300">
    <property type="entry name" value="P-loop containing nucleotide triphosphate hydrolases"/>
    <property type="match status" value="1"/>
</dbReference>
<dbReference type="AlphaFoldDB" id="A0A9P6VXC9"/>
<evidence type="ECO:0000259" key="10">
    <source>
        <dbReference type="Pfam" id="PF06807"/>
    </source>
</evidence>
<evidence type="ECO:0000256" key="7">
    <source>
        <dbReference type="ARBA" id="ARBA00023242"/>
    </source>
</evidence>
<dbReference type="GO" id="GO:0051731">
    <property type="term" value="F:polynucleotide 5'-hydroxyl-kinase activity"/>
    <property type="evidence" value="ECO:0007669"/>
    <property type="project" value="InterPro"/>
</dbReference>
<dbReference type="Pfam" id="PF16573">
    <property type="entry name" value="CLP1_N"/>
    <property type="match status" value="1"/>
</dbReference>
<evidence type="ECO:0000313" key="14">
    <source>
        <dbReference type="Proteomes" id="UP000777482"/>
    </source>
</evidence>
<evidence type="ECO:0000256" key="9">
    <source>
        <dbReference type="SAM" id="MobiDB-lite"/>
    </source>
</evidence>
<feature type="domain" description="Clp1 N-terminal" evidence="11">
    <location>
        <begin position="14"/>
        <end position="120"/>
    </location>
</feature>
<evidence type="ECO:0000256" key="3">
    <source>
        <dbReference type="ARBA" id="ARBA00019824"/>
    </source>
</evidence>
<evidence type="ECO:0000256" key="4">
    <source>
        <dbReference type="ARBA" id="ARBA00022664"/>
    </source>
</evidence>
<evidence type="ECO:0000256" key="5">
    <source>
        <dbReference type="ARBA" id="ARBA00022741"/>
    </source>
</evidence>
<feature type="region of interest" description="Disordered" evidence="9">
    <location>
        <begin position="217"/>
        <end position="248"/>
    </location>
</feature>
<evidence type="ECO:0000256" key="6">
    <source>
        <dbReference type="ARBA" id="ARBA00022840"/>
    </source>
</evidence>
<keyword evidence="4 8" id="KW-0507">mRNA processing</keyword>
<dbReference type="InterPro" id="IPR038239">
    <property type="entry name" value="Clp1_N_sf"/>
</dbReference>
<dbReference type="SUPFAM" id="SSF52540">
    <property type="entry name" value="P-loop containing nucleoside triphosphate hydrolases"/>
    <property type="match status" value="1"/>
</dbReference>
<accession>A0A9P6VXC9</accession>
<sequence length="524" mass="56235">MSTQGQHPTRRYAVPPAQELRFELENPTDALSLKVISGYAELFGIELVTGATYGFSHEQRGGVWVPGINGEGAEIEMSLPLPLSSRLANGSIDSVYLASESATSHYFNLHLALTRLRLQARPSSFATTRDLSQPDDEVAPPRILVVGERGAGKSTLIKMLANWRNRSERATAGTARPPSGITIVSLDPSEGTWTMPGTIGVASTSALLPTTTPAAPFGTAFSSGPPVPFPPPPASSSSSDSAPPPYVPPVNPDAYAPLVDPLIFFTGHLSPTVNEPHYELLVQSVADAAKRKVDGAGVDCWKAGWIVDTPGEWVEKKGNGHERIKAAVRAFEINVLVVVGTERLSVEMNKLMNTNKTVTVIRVPKSDGASDLDLPTMSRLQALQTRAYFYGGPPLTQGLLSPFSIIVRWSDIRIVRVGELAGTHAPSSALPLGATRLTRDTELVEVDLDGPRAASEVVNRILAVPMAEEERDGQEKVVRVPVMGFVWVSALDKDKKKITLLSPLPGRLPRKNLIVGSVDFVDSA</sequence>
<dbReference type="GO" id="GO:0005524">
    <property type="term" value="F:ATP binding"/>
    <property type="evidence" value="ECO:0007669"/>
    <property type="project" value="UniProtKB-UniRule"/>
</dbReference>
<comment type="function">
    <text evidence="8">Required for endonucleolytic cleavage during polyadenylation-dependent pre-mRNA 3'-end formation.</text>
</comment>
<comment type="caution">
    <text evidence="13">The sequence shown here is derived from an EMBL/GenBank/DDBJ whole genome shotgun (WGS) entry which is preliminary data.</text>
</comment>
<keyword evidence="14" id="KW-1185">Reference proteome</keyword>
<evidence type="ECO:0000259" key="12">
    <source>
        <dbReference type="Pfam" id="PF16575"/>
    </source>
</evidence>
<feature type="binding site" evidence="8">
    <location>
        <begin position="150"/>
        <end position="155"/>
    </location>
    <ligand>
        <name>ATP</name>
        <dbReference type="ChEBI" id="CHEBI:30616"/>
    </ligand>
</feature>
<dbReference type="InterPro" id="IPR010655">
    <property type="entry name" value="Clp1_C"/>
</dbReference>
<dbReference type="GO" id="GO:0006388">
    <property type="term" value="P:tRNA splicing, via endonucleolytic cleavage and ligation"/>
    <property type="evidence" value="ECO:0007669"/>
    <property type="project" value="TreeGrafter"/>
</dbReference>
<dbReference type="Pfam" id="PF16575">
    <property type="entry name" value="CLP1_P"/>
    <property type="match status" value="1"/>
</dbReference>
<keyword evidence="7 8" id="KW-0539">Nucleus</keyword>
<organism evidence="13 14">
    <name type="scientific">Rhodotorula mucilaginosa</name>
    <name type="common">Yeast</name>
    <name type="synonym">Rhodotorula rubra</name>
    <dbReference type="NCBI Taxonomy" id="5537"/>
    <lineage>
        <taxon>Eukaryota</taxon>
        <taxon>Fungi</taxon>
        <taxon>Dikarya</taxon>
        <taxon>Basidiomycota</taxon>
        <taxon>Pucciniomycotina</taxon>
        <taxon>Microbotryomycetes</taxon>
        <taxon>Sporidiobolales</taxon>
        <taxon>Sporidiobolaceae</taxon>
        <taxon>Rhodotorula</taxon>
    </lineage>
</organism>
<dbReference type="EMBL" id="PUHQ01000065">
    <property type="protein sequence ID" value="KAG0658507.1"/>
    <property type="molecule type" value="Genomic_DNA"/>
</dbReference>
<dbReference type="PANTHER" id="PTHR12755">
    <property type="entry name" value="CLEAVAGE/POLYADENYLATION FACTOR IA SUBUNIT CLP1P"/>
    <property type="match status" value="1"/>
</dbReference>
<feature type="domain" description="Clp1 C-terminal" evidence="10">
    <location>
        <begin position="400"/>
        <end position="522"/>
    </location>
</feature>
<dbReference type="InterPro" id="IPR045116">
    <property type="entry name" value="Clp1/Grc3"/>
</dbReference>
<comment type="similarity">
    <text evidence="8">Belongs to the Clp1 family. Clp1 subfamily.</text>
</comment>
<feature type="compositionally biased region" description="Pro residues" evidence="9">
    <location>
        <begin position="225"/>
        <end position="234"/>
    </location>
</feature>
<evidence type="ECO:0000256" key="8">
    <source>
        <dbReference type="HAMAP-Rule" id="MF_03035"/>
    </source>
</evidence>
<comment type="subunit">
    <text evidence="8">Component of a pre-mRNA cleavage factor complex. Interacts directly with PCF11.</text>
</comment>
<dbReference type="PANTHER" id="PTHR12755:SF6">
    <property type="entry name" value="POLYRIBONUCLEOTIDE 5'-HYDROXYL-KINASE CLP1"/>
    <property type="match status" value="1"/>
</dbReference>
<dbReference type="InterPro" id="IPR028606">
    <property type="entry name" value="Clp1"/>
</dbReference>
<dbReference type="HAMAP" id="MF_03035">
    <property type="entry name" value="Clp1"/>
    <property type="match status" value="1"/>
</dbReference>
<dbReference type="GO" id="GO:0031124">
    <property type="term" value="P:mRNA 3'-end processing"/>
    <property type="evidence" value="ECO:0007669"/>
    <property type="project" value="UniProtKB-UniRule"/>
</dbReference>
<dbReference type="Gene3D" id="2.40.30.330">
    <property type="entry name" value="Pre-mRNA cleavage complex subunit Clp1, C-terminal domain"/>
    <property type="match status" value="1"/>
</dbReference>
<dbReference type="InterPro" id="IPR032319">
    <property type="entry name" value="CLP1_P"/>
</dbReference>
<feature type="binding site" evidence="8">
    <location>
        <position position="19"/>
    </location>
    <ligand>
        <name>ATP</name>
        <dbReference type="ChEBI" id="CHEBI:30616"/>
    </ligand>
</feature>
<dbReference type="GO" id="GO:0005849">
    <property type="term" value="C:mRNA cleavage factor complex"/>
    <property type="evidence" value="ECO:0007669"/>
    <property type="project" value="UniProtKB-UniRule"/>
</dbReference>
<comment type="caution">
    <text evidence="8">Lacks conserved residue(s) required for the propagation of feature annotation.</text>
</comment>
<proteinExistence type="inferred from homology"/>
<feature type="domain" description="Clp1 P-loop" evidence="12">
    <location>
        <begin position="249"/>
        <end position="391"/>
    </location>
</feature>